<feature type="compositionally biased region" description="Basic and acidic residues" evidence="13">
    <location>
        <begin position="540"/>
        <end position="555"/>
    </location>
</feature>
<feature type="compositionally biased region" description="Basic and acidic residues" evidence="13">
    <location>
        <begin position="624"/>
        <end position="652"/>
    </location>
</feature>
<name>S3CNX5_GLAL2</name>
<sequence>MGVKGLWPILHDCARPTPLPTLNRKRLAVDASIWIYQFLKAVRDKEGNALHNSHIVGFFRRICKLLFFGIKPVFVFDGAAPALKKQTILKRKQRREGRRDDATRTAAKLLTVHMQRRGEEEAEKRKKAKQREREGLQPVADDEEGLKEGEEIVYADEMGMSAQQRTQNRKFKKTDAYHLPELDGGIEGMRQANDPRVMSLEELEEYAQQFHNGEDVNLYDFSKIDFKGDFFNSLPPVDRYNILNAARLRSRMRMGIGKEQLEEMFPDRMEFSRFQIQRVAQRNELTQRLMNLNGMNEGDSLYGVGTQRIAGEKDREYVLVKNEGVEGGYALGVVSLDKSVGERNKPIDVDALDQQKHEAQEIESEDEFEDVPVEGLNRLPKLRQNIDYAEFDAQNPSEAVDSLFVDEAGSSADASNLFNEDEDMSRAIALSLQQEPADEELSETEHLNRAIALSLQNNHAHETDAEEDEEFEDVPMPEYKQVAVQVQRPLASSSRSKVANIINNRANAAVPKRKAVTADSDSDSDMDLQASLARARRKKAPEPRPSHPQPVRENKPNLFDGPLPFEKMDFRSSIFKSKSQAAPRDDPPNTEAAKDDEEEAGGFEKEAEEESRPLPPWLMGAGDIRSEVKEQQKRGQEIDAEDKERADREERAYQANYAPIQIDSSDEDDVEIVDAPSPTHQGSKMEDLVRDTTDNETSLPTRNVPFSKSVTPEKVARAASYVSAQVGDDDEPVEWSESDHETTVAKPKDVEPTADVTMSKSPSPVFEDVEMLDLQDSTSASAAPKNTGVQFEDAGTILSPQPAVTDLPLLSGNNGEDIVGIDNSDSFDEFSDPDDEELLAQLAMEAETHDEFAKTLNFKTPAESQAAYEKELKALRNQQKKDRRDADDVTSAMNQECQILLKKFGIPYIIAPGEAEAQCAELVRQGLVDGAITDDCDIFLFGGTRVYKNLFNSNKDVECYLQKDIEQELSLGRDQMISLAQLLGSDYAEGLHGVGSVTAIELLSEFSSPTGLQDFKHWWTSVQGPHPPPLSEETSTFRKKFRRAQASKLFLPAGFPSPAVAEAYYKPHVDSSKEEFRWGVPDLEGLRGFLMQTIGWSQERTDEVLVPVIRDMNRRELEGTQSNITRYFDGTVGAGAKTAAQEAREGGSKRMKEAVNRLRGKKKSGLTVEEMGTFADVGREWALKNPAGKDYGKVKKGKRRGKKGAVSEEGEGNEGDDDNAEGAADGDGEDEADDESGTLDEDEYRESESGKRKQKPKIPARQPKRKKAKT</sequence>
<dbReference type="AlphaFoldDB" id="S3CNX5"/>
<dbReference type="PANTHER" id="PTHR16171:SF7">
    <property type="entry name" value="DNA REPAIR PROTEIN RAD2"/>
    <property type="match status" value="1"/>
</dbReference>
<comment type="similarity">
    <text evidence="12">Belongs to the XPG/RAD2 endonuclease family. GEN subfamily.</text>
</comment>
<feature type="compositionally biased region" description="Basic and acidic residues" evidence="13">
    <location>
        <begin position="737"/>
        <end position="751"/>
    </location>
</feature>
<keyword evidence="17" id="KW-1185">Reference proteome</keyword>
<dbReference type="GeneID" id="19463271"/>
<evidence type="ECO:0000256" key="1">
    <source>
        <dbReference type="ARBA" id="ARBA00001946"/>
    </source>
</evidence>
<feature type="domain" description="XPG-I" evidence="14">
    <location>
        <begin position="902"/>
        <end position="971"/>
    </location>
</feature>
<comment type="similarity">
    <text evidence="3">Belongs to the XPG/RAD2 endonuclease family. XPG subfamily.</text>
</comment>
<dbReference type="Pfam" id="PF00867">
    <property type="entry name" value="XPG_I"/>
    <property type="match status" value="1"/>
</dbReference>
<evidence type="ECO:0000256" key="9">
    <source>
        <dbReference type="ARBA" id="ARBA00022842"/>
    </source>
</evidence>
<dbReference type="InterPro" id="IPR006084">
    <property type="entry name" value="XPG/Rad2"/>
</dbReference>
<evidence type="ECO:0000256" key="12">
    <source>
        <dbReference type="ARBA" id="ARBA00038112"/>
    </source>
</evidence>
<evidence type="ECO:0000259" key="14">
    <source>
        <dbReference type="SMART" id="SM00484"/>
    </source>
</evidence>
<feature type="compositionally biased region" description="Polar residues" evidence="13">
    <location>
        <begin position="695"/>
        <end position="710"/>
    </location>
</feature>
<keyword evidence="7" id="KW-0227">DNA damage</keyword>
<dbReference type="InterPro" id="IPR019974">
    <property type="entry name" value="XPG_CS"/>
</dbReference>
<dbReference type="eggNOG" id="KOG2520">
    <property type="taxonomic scope" value="Eukaryota"/>
</dbReference>
<dbReference type="CDD" id="cd09868">
    <property type="entry name" value="PIN_XPG_RAD2"/>
    <property type="match status" value="2"/>
</dbReference>
<dbReference type="HOGENOM" id="CLU_003018_0_0_1"/>
<feature type="region of interest" description="Disordered" evidence="13">
    <location>
        <begin position="1187"/>
        <end position="1270"/>
    </location>
</feature>
<dbReference type="InterPro" id="IPR036279">
    <property type="entry name" value="5-3_exonuclease_C_sf"/>
</dbReference>
<keyword evidence="8" id="KW-0378">Hydrolase</keyword>
<reference evidence="16 17" key="1">
    <citation type="journal article" date="2013" name="BMC Genomics">
        <title>Genomics-driven discovery of the pneumocandin biosynthetic gene cluster in the fungus Glarea lozoyensis.</title>
        <authorList>
            <person name="Chen L."/>
            <person name="Yue Q."/>
            <person name="Zhang X."/>
            <person name="Xiang M."/>
            <person name="Wang C."/>
            <person name="Li S."/>
            <person name="Che Y."/>
            <person name="Ortiz-Lopez F.J."/>
            <person name="Bills G.F."/>
            <person name="Liu X."/>
            <person name="An Z."/>
        </authorList>
    </citation>
    <scope>NUCLEOTIDE SEQUENCE [LARGE SCALE GENOMIC DNA]</scope>
    <source>
        <strain evidence="17">ATCC 20868 / MF5171</strain>
    </source>
</reference>
<keyword evidence="6" id="KW-0255">Endonuclease</keyword>
<dbReference type="Gene3D" id="1.10.150.20">
    <property type="entry name" value="5' to 3' exonuclease, C-terminal subdomain"/>
    <property type="match status" value="1"/>
</dbReference>
<feature type="region of interest" description="Disordered" evidence="13">
    <location>
        <begin position="113"/>
        <end position="144"/>
    </location>
</feature>
<dbReference type="SUPFAM" id="SSF88723">
    <property type="entry name" value="PIN domain-like"/>
    <property type="match status" value="1"/>
</dbReference>
<keyword evidence="11" id="KW-0539">Nucleus</keyword>
<dbReference type="Gene3D" id="3.40.50.1010">
    <property type="entry name" value="5'-nuclease"/>
    <property type="match status" value="2"/>
</dbReference>
<evidence type="ECO:0000256" key="4">
    <source>
        <dbReference type="ARBA" id="ARBA00022722"/>
    </source>
</evidence>
<dbReference type="SUPFAM" id="SSF47807">
    <property type="entry name" value="5' to 3' exonuclease, C-terminal subdomain"/>
    <property type="match status" value="1"/>
</dbReference>
<dbReference type="InterPro" id="IPR029060">
    <property type="entry name" value="PIN-like_dom_sf"/>
</dbReference>
<evidence type="ECO:0000256" key="10">
    <source>
        <dbReference type="ARBA" id="ARBA00023204"/>
    </source>
</evidence>
<keyword evidence="9" id="KW-0460">Magnesium</keyword>
<dbReference type="OMA" id="PNSMDFS"/>
<dbReference type="GO" id="GO:0048256">
    <property type="term" value="F:flap endonuclease activity"/>
    <property type="evidence" value="ECO:0007669"/>
    <property type="project" value="UniProtKB-ARBA"/>
</dbReference>
<proteinExistence type="inferred from homology"/>
<dbReference type="PROSITE" id="PS50330">
    <property type="entry name" value="UIM"/>
    <property type="match status" value="1"/>
</dbReference>
<dbReference type="KEGG" id="glz:GLAREA_04216"/>
<keyword evidence="4" id="KW-0540">Nuclease</keyword>
<keyword evidence="10" id="KW-0234">DNA repair</keyword>
<dbReference type="OrthoDB" id="31113at2759"/>
<evidence type="ECO:0000256" key="13">
    <source>
        <dbReference type="SAM" id="MobiDB-lite"/>
    </source>
</evidence>
<evidence type="ECO:0000256" key="7">
    <source>
        <dbReference type="ARBA" id="ARBA00022763"/>
    </source>
</evidence>
<dbReference type="PRINTS" id="PR00066">
    <property type="entry name" value="XRODRMPGMNTG"/>
</dbReference>
<keyword evidence="5" id="KW-0479">Metal-binding</keyword>
<evidence type="ECO:0000313" key="17">
    <source>
        <dbReference type="Proteomes" id="UP000016922"/>
    </source>
</evidence>
<evidence type="ECO:0000313" key="16">
    <source>
        <dbReference type="EMBL" id="EPE27425.1"/>
    </source>
</evidence>
<feature type="compositionally biased region" description="Basic residues" evidence="13">
    <location>
        <begin position="1194"/>
        <end position="1203"/>
    </location>
</feature>
<dbReference type="PROSITE" id="PS00841">
    <property type="entry name" value="XPG_1"/>
    <property type="match status" value="1"/>
</dbReference>
<evidence type="ECO:0000256" key="3">
    <source>
        <dbReference type="ARBA" id="ARBA00005283"/>
    </source>
</evidence>
<dbReference type="GO" id="GO:0046872">
    <property type="term" value="F:metal ion binding"/>
    <property type="evidence" value="ECO:0007669"/>
    <property type="project" value="UniProtKB-KW"/>
</dbReference>
<dbReference type="Proteomes" id="UP000016922">
    <property type="component" value="Unassembled WGS sequence"/>
</dbReference>
<feature type="compositionally biased region" description="Acidic residues" evidence="13">
    <location>
        <begin position="594"/>
        <end position="609"/>
    </location>
</feature>
<evidence type="ECO:0000256" key="11">
    <source>
        <dbReference type="ARBA" id="ARBA00023242"/>
    </source>
</evidence>
<dbReference type="Pfam" id="PF00752">
    <property type="entry name" value="XPG_N"/>
    <property type="match status" value="1"/>
</dbReference>
<feature type="compositionally biased region" description="Basic and acidic residues" evidence="13">
    <location>
        <begin position="683"/>
        <end position="693"/>
    </location>
</feature>
<feature type="compositionally biased region" description="Basic residues" evidence="13">
    <location>
        <begin position="1252"/>
        <end position="1270"/>
    </location>
</feature>
<comment type="subcellular location">
    <subcellularLocation>
        <location evidence="2">Nucleus</location>
    </subcellularLocation>
</comment>
<gene>
    <name evidence="16" type="ORF">GLAREA_04216</name>
</gene>
<dbReference type="InterPro" id="IPR008918">
    <property type="entry name" value="HhH2"/>
</dbReference>
<dbReference type="EMBL" id="KE145369">
    <property type="protein sequence ID" value="EPE27425.1"/>
    <property type="molecule type" value="Genomic_DNA"/>
</dbReference>
<comment type="cofactor">
    <cofactor evidence="1">
        <name>Mg(2+)</name>
        <dbReference type="ChEBI" id="CHEBI:18420"/>
    </cofactor>
</comment>
<dbReference type="FunFam" id="3.40.50.1010:FF:000061">
    <property type="entry name" value="Single-stranded DNA endonuclease (Eurofung)"/>
    <property type="match status" value="1"/>
</dbReference>
<dbReference type="Pfam" id="PF23625">
    <property type="entry name" value="UIM_2"/>
    <property type="match status" value="2"/>
</dbReference>
<dbReference type="PROSITE" id="PS00842">
    <property type="entry name" value="XPG_2"/>
    <property type="match status" value="1"/>
</dbReference>
<dbReference type="PANTHER" id="PTHR16171">
    <property type="entry name" value="DNA REPAIR PROTEIN COMPLEMENTING XP-G CELLS-RELATED"/>
    <property type="match status" value="1"/>
</dbReference>
<evidence type="ECO:0000256" key="5">
    <source>
        <dbReference type="ARBA" id="ARBA00022723"/>
    </source>
</evidence>
<evidence type="ECO:0000256" key="8">
    <source>
        <dbReference type="ARBA" id="ARBA00022801"/>
    </source>
</evidence>
<dbReference type="GO" id="GO:1901255">
    <property type="term" value="P:nucleotide-excision repair involved in interstrand cross-link repair"/>
    <property type="evidence" value="ECO:0007669"/>
    <property type="project" value="EnsemblFungi"/>
</dbReference>
<dbReference type="GO" id="GO:0003697">
    <property type="term" value="F:single-stranded DNA binding"/>
    <property type="evidence" value="ECO:0007669"/>
    <property type="project" value="InterPro"/>
</dbReference>
<dbReference type="InterPro" id="IPR001044">
    <property type="entry name" value="XPG/Rad2_eukaryotes"/>
</dbReference>
<evidence type="ECO:0000259" key="15">
    <source>
        <dbReference type="SMART" id="SM00485"/>
    </source>
</evidence>
<dbReference type="InterPro" id="IPR003903">
    <property type="entry name" value="UIM_dom"/>
</dbReference>
<feature type="compositionally biased region" description="Acidic residues" evidence="13">
    <location>
        <begin position="1208"/>
        <end position="1245"/>
    </location>
</feature>
<evidence type="ECO:0000256" key="2">
    <source>
        <dbReference type="ARBA" id="ARBA00004123"/>
    </source>
</evidence>
<feature type="domain" description="XPG N-terminal" evidence="15">
    <location>
        <begin position="1"/>
        <end position="98"/>
    </location>
</feature>
<protein>
    <submittedName>
        <fullName evidence="16">PIN</fullName>
    </submittedName>
</protein>
<dbReference type="GO" id="GO:0005634">
    <property type="term" value="C:nucleus"/>
    <property type="evidence" value="ECO:0007669"/>
    <property type="project" value="UniProtKB-SubCell"/>
</dbReference>
<dbReference type="SMART" id="SM00279">
    <property type="entry name" value="HhH2"/>
    <property type="match status" value="1"/>
</dbReference>
<feature type="compositionally biased region" description="Acidic residues" evidence="13">
    <location>
        <begin position="727"/>
        <end position="736"/>
    </location>
</feature>
<dbReference type="InterPro" id="IPR006086">
    <property type="entry name" value="XPG-I_dom"/>
</dbReference>
<dbReference type="FunFam" id="1.10.150.20:FF:000030">
    <property type="entry name" value="Flap endonuclease GEN-like 1"/>
    <property type="match status" value="1"/>
</dbReference>
<dbReference type="CDD" id="cd09904">
    <property type="entry name" value="H3TH_XPG"/>
    <property type="match status" value="1"/>
</dbReference>
<dbReference type="SMART" id="SM00484">
    <property type="entry name" value="XPGI"/>
    <property type="match status" value="1"/>
</dbReference>
<organism evidence="16 17">
    <name type="scientific">Glarea lozoyensis (strain ATCC 20868 / MF5171)</name>
    <dbReference type="NCBI Taxonomy" id="1116229"/>
    <lineage>
        <taxon>Eukaryota</taxon>
        <taxon>Fungi</taxon>
        <taxon>Dikarya</taxon>
        <taxon>Ascomycota</taxon>
        <taxon>Pezizomycotina</taxon>
        <taxon>Leotiomycetes</taxon>
        <taxon>Helotiales</taxon>
        <taxon>Helotiaceae</taxon>
        <taxon>Glarea</taxon>
    </lineage>
</organism>
<feature type="region of interest" description="Disordered" evidence="13">
    <location>
        <begin position="508"/>
        <end position="765"/>
    </location>
</feature>
<accession>S3CNX5</accession>
<dbReference type="STRING" id="1116229.S3CNX5"/>
<dbReference type="PRINTS" id="PR00853">
    <property type="entry name" value="XPGRADSUPER"/>
</dbReference>
<dbReference type="InterPro" id="IPR006085">
    <property type="entry name" value="XPG_DNA_repair_N"/>
</dbReference>
<dbReference type="RefSeq" id="XP_008084784.1">
    <property type="nucleotide sequence ID" value="XM_008086593.1"/>
</dbReference>
<evidence type="ECO:0000256" key="6">
    <source>
        <dbReference type="ARBA" id="ARBA00022759"/>
    </source>
</evidence>
<dbReference type="SMART" id="SM00485">
    <property type="entry name" value="XPGN"/>
    <property type="match status" value="1"/>
</dbReference>